<dbReference type="InterPro" id="IPR051782">
    <property type="entry name" value="ABC_Transporter_VariousFunc"/>
</dbReference>
<keyword evidence="2" id="KW-0547">Nucleotide-binding</keyword>
<dbReference type="Gene3D" id="3.40.50.300">
    <property type="entry name" value="P-loop containing nucleotide triphosphate hydrolases"/>
    <property type="match status" value="1"/>
</dbReference>
<accession>M9L9T2</accession>
<keyword evidence="6" id="KW-1185">Reference proteome</keyword>
<sequence length="64" mass="7095">MNRILEVSGLNKSYGDFSLEDITFSLPEGCITGFIGVNGAGKTTTLRSFGTEQKGFWQYQIVRD</sequence>
<dbReference type="Proteomes" id="UP000029453">
    <property type="component" value="Unassembled WGS sequence"/>
</dbReference>
<evidence type="ECO:0000256" key="2">
    <source>
        <dbReference type="ARBA" id="ARBA00022741"/>
    </source>
</evidence>
<dbReference type="PANTHER" id="PTHR42939:SF3">
    <property type="entry name" value="ABC TRANSPORTER ATP-BINDING COMPONENT"/>
    <property type="match status" value="1"/>
</dbReference>
<evidence type="ECO:0000313" key="5">
    <source>
        <dbReference type="EMBL" id="GAC42247.1"/>
    </source>
</evidence>
<evidence type="ECO:0000313" key="6">
    <source>
        <dbReference type="Proteomes" id="UP000029453"/>
    </source>
</evidence>
<dbReference type="GO" id="GO:0016887">
    <property type="term" value="F:ATP hydrolysis activity"/>
    <property type="evidence" value="ECO:0007669"/>
    <property type="project" value="InterPro"/>
</dbReference>
<dbReference type="Pfam" id="PF00005">
    <property type="entry name" value="ABC_tran"/>
    <property type="match status" value="1"/>
</dbReference>
<name>M9L9T2_PAEPP</name>
<evidence type="ECO:0000256" key="1">
    <source>
        <dbReference type="ARBA" id="ARBA00022448"/>
    </source>
</evidence>
<evidence type="ECO:0000256" key="3">
    <source>
        <dbReference type="ARBA" id="ARBA00022840"/>
    </source>
</evidence>
<comment type="caution">
    <text evidence="5">The sequence shown here is derived from an EMBL/GenBank/DDBJ whole genome shotgun (WGS) entry which is preliminary data.</text>
</comment>
<dbReference type="AlphaFoldDB" id="M9L9T2"/>
<gene>
    <name evidence="5" type="ORF">PPOP_1604</name>
</gene>
<organism evidence="5 6">
    <name type="scientific">Paenibacillus popilliae ATCC 14706</name>
    <dbReference type="NCBI Taxonomy" id="1212764"/>
    <lineage>
        <taxon>Bacteria</taxon>
        <taxon>Bacillati</taxon>
        <taxon>Bacillota</taxon>
        <taxon>Bacilli</taxon>
        <taxon>Bacillales</taxon>
        <taxon>Paenibacillaceae</taxon>
        <taxon>Paenibacillus</taxon>
    </lineage>
</organism>
<protein>
    <submittedName>
        <fullName evidence="5">ATPase component</fullName>
    </submittedName>
</protein>
<reference evidence="5 6" key="1">
    <citation type="submission" date="2012-10" db="EMBL/GenBank/DDBJ databases">
        <title>Draft Genome Sequence of Paenibacillus popilliae ATCC 14706T.</title>
        <authorList>
            <person name="Iiyama K."/>
            <person name="Mori K."/>
            <person name="Mon H."/>
            <person name="Chieda Y."/>
            <person name="Lee J.M."/>
            <person name="Kusakabe T."/>
            <person name="Tashiro K."/>
            <person name="Asano S."/>
            <person name="Yasunaga-Aoki C."/>
            <person name="Shimizu S."/>
        </authorList>
    </citation>
    <scope>NUCLEOTIDE SEQUENCE [LARGE SCALE GENOMIC DNA]</scope>
    <source>
        <strain evidence="5 6">ATCC 14706</strain>
    </source>
</reference>
<dbReference type="InterPro" id="IPR027417">
    <property type="entry name" value="P-loop_NTPase"/>
</dbReference>
<evidence type="ECO:0000259" key="4">
    <source>
        <dbReference type="Pfam" id="PF00005"/>
    </source>
</evidence>
<dbReference type="GO" id="GO:0005524">
    <property type="term" value="F:ATP binding"/>
    <property type="evidence" value="ECO:0007669"/>
    <property type="project" value="UniProtKB-KW"/>
</dbReference>
<keyword evidence="3" id="KW-0067">ATP-binding</keyword>
<keyword evidence="1" id="KW-0813">Transport</keyword>
<dbReference type="SUPFAM" id="SSF52540">
    <property type="entry name" value="P-loop containing nucleoside triphosphate hydrolases"/>
    <property type="match status" value="1"/>
</dbReference>
<feature type="domain" description="ABC transporter" evidence="4">
    <location>
        <begin position="19"/>
        <end position="50"/>
    </location>
</feature>
<dbReference type="EMBL" id="BALG01000080">
    <property type="protein sequence ID" value="GAC42247.1"/>
    <property type="molecule type" value="Genomic_DNA"/>
</dbReference>
<dbReference type="InterPro" id="IPR003439">
    <property type="entry name" value="ABC_transporter-like_ATP-bd"/>
</dbReference>
<proteinExistence type="predicted"/>
<dbReference type="PANTHER" id="PTHR42939">
    <property type="entry name" value="ABC TRANSPORTER ATP-BINDING PROTEIN ALBC-RELATED"/>
    <property type="match status" value="1"/>
</dbReference>